<evidence type="ECO:0000313" key="2">
    <source>
        <dbReference type="Proteomes" id="UP000504610"/>
    </source>
</evidence>
<dbReference type="PANTHER" id="PTHR47074:SF49">
    <property type="entry name" value="POLYNUCLEOTIDYL TRANSFERASE, RIBONUCLEASE H-LIKE SUPERFAMILY PROTEIN"/>
    <property type="match status" value="1"/>
</dbReference>
<evidence type="ECO:0000259" key="1">
    <source>
        <dbReference type="Pfam" id="PF13456"/>
    </source>
</evidence>
<feature type="domain" description="RNase H type-1" evidence="1">
    <location>
        <begin position="8"/>
        <end position="121"/>
    </location>
</feature>
<dbReference type="CDD" id="cd06222">
    <property type="entry name" value="RNase_H_like"/>
    <property type="match status" value="1"/>
</dbReference>
<dbReference type="InterPro" id="IPR044730">
    <property type="entry name" value="RNase_H-like_dom_plant"/>
</dbReference>
<protein>
    <submittedName>
        <fullName evidence="3">Uncharacterized protein LOC130500236</fullName>
    </submittedName>
</protein>
<reference evidence="3" key="2">
    <citation type="submission" date="2025-08" db="UniProtKB">
        <authorList>
            <consortium name="RefSeq"/>
        </authorList>
    </citation>
    <scope>IDENTIFICATION</scope>
    <source>
        <tissue evidence="3">Leaf</tissue>
    </source>
</reference>
<dbReference type="GO" id="GO:0004523">
    <property type="term" value="F:RNA-DNA hybrid ribonuclease activity"/>
    <property type="evidence" value="ECO:0007669"/>
    <property type="project" value="InterPro"/>
</dbReference>
<dbReference type="AlphaFoldDB" id="A0A9W3CHA8"/>
<dbReference type="InterPro" id="IPR002156">
    <property type="entry name" value="RNaseH_domain"/>
</dbReference>
<evidence type="ECO:0000313" key="3">
    <source>
        <dbReference type="RefSeq" id="XP_056850981.1"/>
    </source>
</evidence>
<dbReference type="RefSeq" id="XP_056850981.1">
    <property type="nucleotide sequence ID" value="XM_056995001.1"/>
</dbReference>
<proteinExistence type="predicted"/>
<dbReference type="GO" id="GO:0003676">
    <property type="term" value="F:nucleic acid binding"/>
    <property type="evidence" value="ECO:0007669"/>
    <property type="project" value="InterPro"/>
</dbReference>
<dbReference type="PANTHER" id="PTHR47074">
    <property type="entry name" value="BNAC02G40300D PROTEIN"/>
    <property type="match status" value="1"/>
</dbReference>
<gene>
    <name evidence="3" type="primary">LOC130500236</name>
</gene>
<dbReference type="Proteomes" id="UP000504610">
    <property type="component" value="Chromosome 9"/>
</dbReference>
<dbReference type="InterPro" id="IPR012337">
    <property type="entry name" value="RNaseH-like_sf"/>
</dbReference>
<sequence length="126" mass="13848">MLLDQPCRDKAAGCGWILHIPWLEEEIRGSSLEVHVASPLMAEALAVREALQQAKLLHIPNICLKSDNQVLVKALISKQHPVELYGINLDIENLSSCFSSVSFSYVSRNLNSAADSLAKAALYQSM</sequence>
<dbReference type="KEGG" id="rsz:130500236"/>
<dbReference type="SUPFAM" id="SSF53098">
    <property type="entry name" value="Ribonuclease H-like"/>
    <property type="match status" value="1"/>
</dbReference>
<organism evidence="2 3">
    <name type="scientific">Raphanus sativus</name>
    <name type="common">Radish</name>
    <name type="synonym">Raphanus raphanistrum var. sativus</name>
    <dbReference type="NCBI Taxonomy" id="3726"/>
    <lineage>
        <taxon>Eukaryota</taxon>
        <taxon>Viridiplantae</taxon>
        <taxon>Streptophyta</taxon>
        <taxon>Embryophyta</taxon>
        <taxon>Tracheophyta</taxon>
        <taxon>Spermatophyta</taxon>
        <taxon>Magnoliopsida</taxon>
        <taxon>eudicotyledons</taxon>
        <taxon>Gunneridae</taxon>
        <taxon>Pentapetalae</taxon>
        <taxon>rosids</taxon>
        <taxon>malvids</taxon>
        <taxon>Brassicales</taxon>
        <taxon>Brassicaceae</taxon>
        <taxon>Brassiceae</taxon>
        <taxon>Raphanus</taxon>
    </lineage>
</organism>
<dbReference type="Gene3D" id="3.30.420.10">
    <property type="entry name" value="Ribonuclease H-like superfamily/Ribonuclease H"/>
    <property type="match status" value="1"/>
</dbReference>
<reference evidence="2" key="1">
    <citation type="journal article" date="2019" name="Database">
        <title>The radish genome database (RadishGD): an integrated information resource for radish genomics.</title>
        <authorList>
            <person name="Yu H.J."/>
            <person name="Baek S."/>
            <person name="Lee Y.J."/>
            <person name="Cho A."/>
            <person name="Mun J.H."/>
        </authorList>
    </citation>
    <scope>NUCLEOTIDE SEQUENCE [LARGE SCALE GENOMIC DNA]</scope>
    <source>
        <strain evidence="2">cv. WK10039</strain>
    </source>
</reference>
<dbReference type="InterPro" id="IPR052929">
    <property type="entry name" value="RNase_H-like_EbsB-rel"/>
</dbReference>
<dbReference type="OrthoDB" id="1109693at2759"/>
<accession>A0A9W3CHA8</accession>
<keyword evidence="2" id="KW-1185">Reference proteome</keyword>
<dbReference type="GeneID" id="130500236"/>
<name>A0A9W3CHA8_RAPSA</name>
<dbReference type="InterPro" id="IPR036397">
    <property type="entry name" value="RNaseH_sf"/>
</dbReference>
<dbReference type="Pfam" id="PF13456">
    <property type="entry name" value="RVT_3"/>
    <property type="match status" value="1"/>
</dbReference>